<accession>A0A9D1SPN5</accession>
<sequence length="112" mass="12631">MANIFPPKGYTPILPQNPFVNNLFFCCGERRHGDGNFANGGEFLRQKRLRGNNPTVLAGRTLQLEADSVNVRHRQQIRYSPHRKVFLVDYPTSVIGIDATRPTGKASHKKIT</sequence>
<gene>
    <name evidence="1" type="ORF">IAC72_03895</name>
</gene>
<name>A0A9D1SPN5_9BACT</name>
<evidence type="ECO:0000313" key="1">
    <source>
        <dbReference type="EMBL" id="HIU91133.1"/>
    </source>
</evidence>
<protein>
    <submittedName>
        <fullName evidence="1">Uncharacterized protein</fullName>
    </submittedName>
</protein>
<proteinExistence type="predicted"/>
<evidence type="ECO:0000313" key="2">
    <source>
        <dbReference type="Proteomes" id="UP000886852"/>
    </source>
</evidence>
<dbReference type="EMBL" id="DVOC01000065">
    <property type="protein sequence ID" value="HIU91133.1"/>
    <property type="molecule type" value="Genomic_DNA"/>
</dbReference>
<dbReference type="AlphaFoldDB" id="A0A9D1SPN5"/>
<comment type="caution">
    <text evidence="1">The sequence shown here is derived from an EMBL/GenBank/DDBJ whole genome shotgun (WGS) entry which is preliminary data.</text>
</comment>
<dbReference type="Proteomes" id="UP000886852">
    <property type="component" value="Unassembled WGS sequence"/>
</dbReference>
<reference evidence="1" key="1">
    <citation type="submission" date="2020-10" db="EMBL/GenBank/DDBJ databases">
        <authorList>
            <person name="Gilroy R."/>
        </authorList>
    </citation>
    <scope>NUCLEOTIDE SEQUENCE</scope>
    <source>
        <strain evidence="1">ChiHjej12B11-7776</strain>
    </source>
</reference>
<organism evidence="1 2">
    <name type="scientific">Candidatus Fimimonas merdipullorum</name>
    <dbReference type="NCBI Taxonomy" id="2840822"/>
    <lineage>
        <taxon>Bacteria</taxon>
        <taxon>Pseudomonadati</taxon>
        <taxon>Myxococcota</taxon>
        <taxon>Myxococcia</taxon>
        <taxon>Myxococcales</taxon>
        <taxon>Cystobacterineae</taxon>
        <taxon>Myxococcaceae</taxon>
        <taxon>Myxococcaceae incertae sedis</taxon>
        <taxon>Candidatus Fimimonas</taxon>
    </lineage>
</organism>
<reference evidence="1" key="2">
    <citation type="journal article" date="2021" name="PeerJ">
        <title>Extensive microbial diversity within the chicken gut microbiome revealed by metagenomics and culture.</title>
        <authorList>
            <person name="Gilroy R."/>
            <person name="Ravi A."/>
            <person name="Getino M."/>
            <person name="Pursley I."/>
            <person name="Horton D.L."/>
            <person name="Alikhan N.F."/>
            <person name="Baker D."/>
            <person name="Gharbi K."/>
            <person name="Hall N."/>
            <person name="Watson M."/>
            <person name="Adriaenssens E.M."/>
            <person name="Foster-Nyarko E."/>
            <person name="Jarju S."/>
            <person name="Secka A."/>
            <person name="Antonio M."/>
            <person name="Oren A."/>
            <person name="Chaudhuri R.R."/>
            <person name="La Ragione R."/>
            <person name="Hildebrand F."/>
            <person name="Pallen M.J."/>
        </authorList>
    </citation>
    <scope>NUCLEOTIDE SEQUENCE</scope>
    <source>
        <strain evidence="1">ChiHjej12B11-7776</strain>
    </source>
</reference>